<keyword evidence="2" id="KW-1185">Reference proteome</keyword>
<evidence type="ECO:0000313" key="2">
    <source>
        <dbReference type="Proteomes" id="UP001519272"/>
    </source>
</evidence>
<name>A0ABS4FX39_9BACL</name>
<proteinExistence type="predicted"/>
<comment type="caution">
    <text evidence="1">The sequence shown here is derived from an EMBL/GenBank/DDBJ whole genome shotgun (WGS) entry which is preliminary data.</text>
</comment>
<dbReference type="RefSeq" id="WP_210090675.1">
    <property type="nucleotide sequence ID" value="NZ_JAGGKG010000021.1"/>
</dbReference>
<protein>
    <submittedName>
        <fullName evidence="1">Uncharacterized protein</fullName>
    </submittedName>
</protein>
<dbReference type="EMBL" id="JAGGKG010000021">
    <property type="protein sequence ID" value="MBP1907089.1"/>
    <property type="molecule type" value="Genomic_DNA"/>
</dbReference>
<sequence>MVNDEDSTARETVDVNEPAPLIIDELSEWTRERYEIKPIIISRSEAVKLVVNDKECSAASIIALAVEQLRVHPSAFNRT</sequence>
<reference evidence="1 2" key="1">
    <citation type="submission" date="2021-03" db="EMBL/GenBank/DDBJ databases">
        <title>Genomic Encyclopedia of Type Strains, Phase IV (KMG-IV): sequencing the most valuable type-strain genomes for metagenomic binning, comparative biology and taxonomic classification.</title>
        <authorList>
            <person name="Goeker M."/>
        </authorList>
    </citation>
    <scope>NUCLEOTIDE SEQUENCE [LARGE SCALE GENOMIC DNA]</scope>
    <source>
        <strain evidence="1 2">DSM 14349</strain>
    </source>
</reference>
<gene>
    <name evidence="1" type="ORF">J2Z32_003754</name>
</gene>
<organism evidence="1 2">
    <name type="scientific">Paenibacillus turicensis</name>
    <dbReference type="NCBI Taxonomy" id="160487"/>
    <lineage>
        <taxon>Bacteria</taxon>
        <taxon>Bacillati</taxon>
        <taxon>Bacillota</taxon>
        <taxon>Bacilli</taxon>
        <taxon>Bacillales</taxon>
        <taxon>Paenibacillaceae</taxon>
        <taxon>Paenibacillus</taxon>
    </lineage>
</organism>
<dbReference type="Proteomes" id="UP001519272">
    <property type="component" value="Unassembled WGS sequence"/>
</dbReference>
<accession>A0ABS4FX39</accession>
<evidence type="ECO:0000313" key="1">
    <source>
        <dbReference type="EMBL" id="MBP1907089.1"/>
    </source>
</evidence>